<dbReference type="AlphaFoldDB" id="A0A0N5ABM1"/>
<dbReference type="GO" id="GO:0005886">
    <property type="term" value="C:plasma membrane"/>
    <property type="evidence" value="ECO:0007669"/>
    <property type="project" value="TreeGrafter"/>
</dbReference>
<dbReference type="STRING" id="451379.A0A0N5ABM1"/>
<dbReference type="PANTHER" id="PTHR36300">
    <property type="entry name" value="RAW, ISOFORM A"/>
    <property type="match status" value="1"/>
</dbReference>
<organism evidence="1 2">
    <name type="scientific">Syphacia muris</name>
    <dbReference type="NCBI Taxonomy" id="451379"/>
    <lineage>
        <taxon>Eukaryota</taxon>
        <taxon>Metazoa</taxon>
        <taxon>Ecdysozoa</taxon>
        <taxon>Nematoda</taxon>
        <taxon>Chromadorea</taxon>
        <taxon>Rhabditida</taxon>
        <taxon>Spirurina</taxon>
        <taxon>Oxyuridomorpha</taxon>
        <taxon>Oxyuroidea</taxon>
        <taxon>Oxyuridae</taxon>
        <taxon>Syphacia</taxon>
    </lineage>
</organism>
<evidence type="ECO:0000313" key="2">
    <source>
        <dbReference type="WBParaSite" id="SMUV_0000154701-mRNA-1"/>
    </source>
</evidence>
<dbReference type="Proteomes" id="UP000046393">
    <property type="component" value="Unplaced"/>
</dbReference>
<reference evidence="2" key="1">
    <citation type="submission" date="2017-02" db="UniProtKB">
        <authorList>
            <consortium name="WormBaseParasite"/>
        </authorList>
    </citation>
    <scope>IDENTIFICATION</scope>
</reference>
<dbReference type="InterPro" id="IPR039470">
    <property type="entry name" value="Nuc_deoxyri_tr2"/>
</dbReference>
<dbReference type="WBParaSite" id="SMUV_0000154701-mRNA-1">
    <property type="protein sequence ID" value="SMUV_0000154701-mRNA-1"/>
    <property type="gene ID" value="SMUV_0000154701"/>
</dbReference>
<proteinExistence type="predicted"/>
<protein>
    <submittedName>
        <fullName evidence="2">TIR domain-containing protein</fullName>
    </submittedName>
</protein>
<dbReference type="Pfam" id="PF15891">
    <property type="entry name" value="Nuc_deoxyri_tr2"/>
    <property type="match status" value="1"/>
</dbReference>
<accession>A0A0N5ABM1</accession>
<name>A0A0N5ABM1_9BILA</name>
<dbReference type="Gene3D" id="3.40.50.450">
    <property type="match status" value="1"/>
</dbReference>
<dbReference type="PANTHER" id="PTHR36300:SF1">
    <property type="entry name" value="RAW, ISOFORM A"/>
    <property type="match status" value="1"/>
</dbReference>
<sequence>YFIICCCYHGFQCVSPYKTFNENPVTSSPFYDVFLGGSCGNTVWRKEEVIPFLEKRGITYFDPQKCVWDQNMIGEEDVAKENSRLILFVIDPTTINATSYLEIAHIAARQVPKMVVVFLNQMLWQENGLPEDRVDRKRVCETLGEILSMHHIPVLHTIKEALIYIDEAILDQKSWSEAMTNPLQRLPFLMLKGRRVFQQSAHKINTNANATKKSWKVKFEKDPSPEGKRRMNAISSARHIIYYFPTAESMLSGMVEVAYIFGRISWKLTICLPPEDRRCIKTNSKDAVLREEYRYRNSCYKTAFLYLQAMGKDKNCQVMQKACAV</sequence>
<keyword evidence="1" id="KW-1185">Reference proteome</keyword>
<evidence type="ECO:0000313" key="1">
    <source>
        <dbReference type="Proteomes" id="UP000046393"/>
    </source>
</evidence>